<dbReference type="AlphaFoldDB" id="A0A2V4A4Z5"/>
<proteinExistence type="predicted"/>
<dbReference type="PANTHER" id="PTHR43273:SF3">
    <property type="entry name" value="ANAEROBIC SULFATASE-MATURATING ENZYME HOMOLOG ASLB-RELATED"/>
    <property type="match status" value="1"/>
</dbReference>
<organism evidence="3 4">
    <name type="scientific">Marinifilum breve</name>
    <dbReference type="NCBI Taxonomy" id="2184082"/>
    <lineage>
        <taxon>Bacteria</taxon>
        <taxon>Pseudomonadati</taxon>
        <taxon>Bacteroidota</taxon>
        <taxon>Bacteroidia</taxon>
        <taxon>Marinilabiliales</taxon>
        <taxon>Marinifilaceae</taxon>
    </lineage>
</organism>
<dbReference type="CDD" id="cd01335">
    <property type="entry name" value="Radical_SAM"/>
    <property type="match status" value="1"/>
</dbReference>
<dbReference type="CDD" id="cd21109">
    <property type="entry name" value="SPASM"/>
    <property type="match status" value="1"/>
</dbReference>
<dbReference type="InterPro" id="IPR023867">
    <property type="entry name" value="Sulphatase_maturase_rSAM"/>
</dbReference>
<dbReference type="NCBIfam" id="NF033640">
    <property type="entry name" value="N_Twi_rSAM"/>
    <property type="match status" value="1"/>
</dbReference>
<evidence type="ECO:0000313" key="4">
    <source>
        <dbReference type="Proteomes" id="UP000248079"/>
    </source>
</evidence>
<reference evidence="3 4" key="1">
    <citation type="submission" date="2018-05" db="EMBL/GenBank/DDBJ databases">
        <title>Marinifilum breve JC075T sp. nov., a marine bacterium isolated from Yongle Blue Hole in the South China Sea.</title>
        <authorList>
            <person name="Fu T."/>
        </authorList>
    </citation>
    <scope>NUCLEOTIDE SEQUENCE [LARGE SCALE GENOMIC DNA]</scope>
    <source>
        <strain evidence="3 4">JC075</strain>
    </source>
</reference>
<dbReference type="GO" id="GO:0016491">
    <property type="term" value="F:oxidoreductase activity"/>
    <property type="evidence" value="ECO:0007669"/>
    <property type="project" value="InterPro"/>
</dbReference>
<evidence type="ECO:0000313" key="3">
    <source>
        <dbReference type="EMBL" id="PXY02440.1"/>
    </source>
</evidence>
<dbReference type="EMBL" id="QFLI01000002">
    <property type="protein sequence ID" value="PXY02440.1"/>
    <property type="molecule type" value="Genomic_DNA"/>
</dbReference>
<dbReference type="InterPro" id="IPR058240">
    <property type="entry name" value="rSAM_sf"/>
</dbReference>
<keyword evidence="4" id="KW-1185">Reference proteome</keyword>
<dbReference type="Gene3D" id="3.20.20.70">
    <property type="entry name" value="Aldolase class I"/>
    <property type="match status" value="2"/>
</dbReference>
<comment type="caution">
    <text evidence="3">The sequence shown here is derived from an EMBL/GenBank/DDBJ whole genome shotgun (WGS) entry which is preliminary data.</text>
</comment>
<evidence type="ECO:0000256" key="1">
    <source>
        <dbReference type="ARBA" id="ARBA00001966"/>
    </source>
</evidence>
<dbReference type="InterPro" id="IPR023885">
    <property type="entry name" value="4Fe4S-binding_SPASM_dom"/>
</dbReference>
<dbReference type="InterPro" id="IPR013785">
    <property type="entry name" value="Aldolase_TIM"/>
</dbReference>
<feature type="domain" description="4Fe4S-binding SPASM" evidence="2">
    <location>
        <begin position="26"/>
        <end position="87"/>
    </location>
</feature>
<dbReference type="OrthoDB" id="5292692at2"/>
<dbReference type="Proteomes" id="UP000248079">
    <property type="component" value="Unassembled WGS sequence"/>
</dbReference>
<gene>
    <name evidence="3" type="ORF">DF185_07260</name>
</gene>
<dbReference type="PANTHER" id="PTHR43273">
    <property type="entry name" value="ANAEROBIC SULFATASE-MATURATING ENZYME HOMOLOG ASLB-RELATED"/>
    <property type="match status" value="1"/>
</dbReference>
<accession>A0A2V4A4Z5</accession>
<protein>
    <recommendedName>
        <fullName evidence="2">4Fe4S-binding SPASM domain-containing protein</fullName>
    </recommendedName>
</protein>
<dbReference type="SUPFAM" id="SSF102114">
    <property type="entry name" value="Radical SAM enzymes"/>
    <property type="match status" value="2"/>
</dbReference>
<sequence>MFFCYNCEFIIFNSFLCSMTKQTPYCLMPWIHYHVGNAGKVKACCVANIPYGDCNTQSYKDIWNGEEINTIREKFEKGEADNRCGVCQRLEQAGGKSIRQETHEKFGELFEKEHPQLPIYFDIRFSNACNFACRTCWHGASSAWFPEAKQLKRNLGEIALLQNIADFDKFIAESGEALLQAKEIYFAGGEPLVTKEHYQLLNWLVKHKTTQMKLRYNTNFSVLKFGEYDVLEYWKQFPEVEILASIDAHGKLGEYIRKGFNWQQFQENRDAVRPLKHIRFIIAPTISVLSIKNLPELYRTCLMEQIIEPDGFYINMLDRPLYYNTKVMPEELKQAVVVEYQRFYSWAEKKQIPQSVINQLKECEAYMLSEDLSKYWPQFLKETKLMDGIREESFVKLGIPKD</sequence>
<comment type="cofactor">
    <cofactor evidence="1">
        <name>[4Fe-4S] cluster</name>
        <dbReference type="ChEBI" id="CHEBI:49883"/>
    </cofactor>
</comment>
<name>A0A2V4A4Z5_9BACT</name>
<evidence type="ECO:0000259" key="2">
    <source>
        <dbReference type="Pfam" id="PF13186"/>
    </source>
</evidence>
<dbReference type="Pfam" id="PF13186">
    <property type="entry name" value="SPASM"/>
    <property type="match status" value="1"/>
</dbReference>